<feature type="domain" description="Glycosyltransferase subfamily 4-like N-terminal" evidence="1">
    <location>
        <begin position="14"/>
        <end position="182"/>
    </location>
</feature>
<dbReference type="SUPFAM" id="SSF53756">
    <property type="entry name" value="UDP-Glycosyltransferase/glycogen phosphorylase"/>
    <property type="match status" value="1"/>
</dbReference>
<keyword evidence="2" id="KW-0328">Glycosyltransferase</keyword>
<dbReference type="Pfam" id="PF13439">
    <property type="entry name" value="Glyco_transf_4"/>
    <property type="match status" value="1"/>
</dbReference>
<dbReference type="EMBL" id="CP147920">
    <property type="protein sequence ID" value="XAU15533.1"/>
    <property type="molecule type" value="Genomic_DNA"/>
</dbReference>
<organism evidence="2 3">
    <name type="scientific">Sulfurimonas diazotrophicus</name>
    <dbReference type="NCBI Taxonomy" id="3131939"/>
    <lineage>
        <taxon>Bacteria</taxon>
        <taxon>Pseudomonadati</taxon>
        <taxon>Campylobacterota</taxon>
        <taxon>Epsilonproteobacteria</taxon>
        <taxon>Campylobacterales</taxon>
        <taxon>Sulfurimonadaceae</taxon>
        <taxon>Sulfurimonas</taxon>
    </lineage>
</organism>
<dbReference type="InterPro" id="IPR028098">
    <property type="entry name" value="Glyco_trans_4-like_N"/>
</dbReference>
<dbReference type="CDD" id="cd03814">
    <property type="entry name" value="GT4-like"/>
    <property type="match status" value="1"/>
</dbReference>
<dbReference type="GO" id="GO:0016757">
    <property type="term" value="F:glycosyltransferase activity"/>
    <property type="evidence" value="ECO:0007669"/>
    <property type="project" value="UniProtKB-KW"/>
</dbReference>
<dbReference type="PANTHER" id="PTHR45947">
    <property type="entry name" value="SULFOQUINOVOSYL TRANSFERASE SQD2"/>
    <property type="match status" value="1"/>
</dbReference>
<dbReference type="EC" id="2.4.-.-" evidence="2"/>
<accession>A0ABZ3HCR9</accession>
<keyword evidence="2" id="KW-0808">Transferase</keyword>
<keyword evidence="3" id="KW-1185">Reference proteome</keyword>
<gene>
    <name evidence="2" type="ORF">WCY31_02270</name>
</gene>
<evidence type="ECO:0000313" key="3">
    <source>
        <dbReference type="Proteomes" id="UP001447842"/>
    </source>
</evidence>
<evidence type="ECO:0000259" key="1">
    <source>
        <dbReference type="Pfam" id="PF13439"/>
    </source>
</evidence>
<dbReference type="Pfam" id="PF13692">
    <property type="entry name" value="Glyco_trans_1_4"/>
    <property type="match status" value="1"/>
</dbReference>
<proteinExistence type="predicted"/>
<protein>
    <submittedName>
        <fullName evidence="2">Glycosyltransferase family 1 protein</fullName>
        <ecNumber evidence="2">2.4.-.-</ecNumber>
    </submittedName>
</protein>
<dbReference type="Gene3D" id="3.40.50.2000">
    <property type="entry name" value="Glycogen Phosphorylase B"/>
    <property type="match status" value="2"/>
</dbReference>
<name>A0ABZ3HCR9_9BACT</name>
<reference evidence="2 3" key="1">
    <citation type="submission" date="2024-03" db="EMBL/GenBank/DDBJ databases">
        <title>Sulfurimonas sp. HSL3-1.</title>
        <authorList>
            <person name="Wang S."/>
        </authorList>
    </citation>
    <scope>NUCLEOTIDE SEQUENCE [LARGE SCALE GENOMIC DNA]</scope>
    <source>
        <strain evidence="2 3">HSL3-1</strain>
    </source>
</reference>
<dbReference type="RefSeq" id="WP_345972966.1">
    <property type="nucleotide sequence ID" value="NZ_CP147920.1"/>
</dbReference>
<dbReference type="Proteomes" id="UP001447842">
    <property type="component" value="Chromosome"/>
</dbReference>
<evidence type="ECO:0000313" key="2">
    <source>
        <dbReference type="EMBL" id="XAU15533.1"/>
    </source>
</evidence>
<sequence length="385" mass="43150">MRICIFTDTIGDLNGVSRFIQDMGEQALLHDVDLHIVASTAKYCPDLPNVHNLPPRWRVPMPFYRELDLAYPSASALERILRELRPDIVHISTPGPVGVIAKKLAAKQNLPVLGTYHTDFPAYIRDNTGLEWAKRIADRTMARFYRPFRRVLTRSTEYLEIMEREIGIERARSELLSPGTNRKRFHPSHRSDSVFAKYGATGEGPKVLYVGRISKEKNVPFLLDVWQRYKASNPGCEAELLLVGEGALRRKRANLALEDVIFAGPVIGDDLSRLYASCDLFVFPSVTDTLGQVVMEAQASRVCCLVSDVGGPQGIVNPGGNAGGMVVKGNDTDAWIAALEALLENATLRQNYAKQGYENMQHFNIIDSFTHFVQTHRDALHRHRP</sequence>
<dbReference type="InterPro" id="IPR050194">
    <property type="entry name" value="Glycosyltransferase_grp1"/>
</dbReference>
<dbReference type="PANTHER" id="PTHR45947:SF3">
    <property type="entry name" value="SULFOQUINOVOSYL TRANSFERASE SQD2"/>
    <property type="match status" value="1"/>
</dbReference>